<comment type="caution">
    <text evidence="13">The sequence shown here is derived from an EMBL/GenBank/DDBJ whole genome shotgun (WGS) entry which is preliminary data.</text>
</comment>
<evidence type="ECO:0000313" key="13">
    <source>
        <dbReference type="EMBL" id="HGB13928.1"/>
    </source>
</evidence>
<dbReference type="InterPro" id="IPR029028">
    <property type="entry name" value="Alpha/beta_knot_MTases"/>
</dbReference>
<dbReference type="PIRSF" id="PIRSF015601">
    <property type="entry name" value="MTase_slr0722"/>
    <property type="match status" value="1"/>
</dbReference>
<sequence length="245" mass="26865">MNAPRCFYAPPEAFRGDTVLLDAEESHHLRRVLRLQTGSRVVVCDGSGRRVEAEVLAPVRGETVLRIVKELPYTGESPLAITLAIGLAKGEALDLVIRQAAEMGVTQIIPFTSTYSERTTPERSARRLVRWQRLARESLKSCQRSRLPDIAAVQDFPQVLSGSEEAKIIFWEEARGGGFARQAADLRPASVRVLIGPEGGFSAEEVEQARQVGYLTASLGPRRLRVETAALAAVTLVQFSWGDLA</sequence>
<keyword evidence="7 10" id="KW-0949">S-adenosyl-L-methionine</keyword>
<evidence type="ECO:0000256" key="7">
    <source>
        <dbReference type="ARBA" id="ARBA00022691"/>
    </source>
</evidence>
<feature type="domain" description="Ribosomal RNA small subunit methyltransferase E methyltransferase" evidence="11">
    <location>
        <begin position="76"/>
        <end position="238"/>
    </location>
</feature>
<keyword evidence="4 10" id="KW-0698">rRNA processing</keyword>
<proteinExistence type="inferred from homology"/>
<dbReference type="GO" id="GO:0070042">
    <property type="term" value="F:rRNA (uridine-N3-)-methyltransferase activity"/>
    <property type="evidence" value="ECO:0007669"/>
    <property type="project" value="TreeGrafter"/>
</dbReference>
<comment type="catalytic activity">
    <reaction evidence="9 10">
        <text>uridine(1498) in 16S rRNA + S-adenosyl-L-methionine = N(3)-methyluridine(1498) in 16S rRNA + S-adenosyl-L-homocysteine + H(+)</text>
        <dbReference type="Rhea" id="RHEA:42920"/>
        <dbReference type="Rhea" id="RHEA-COMP:10283"/>
        <dbReference type="Rhea" id="RHEA-COMP:10284"/>
        <dbReference type="ChEBI" id="CHEBI:15378"/>
        <dbReference type="ChEBI" id="CHEBI:57856"/>
        <dbReference type="ChEBI" id="CHEBI:59789"/>
        <dbReference type="ChEBI" id="CHEBI:65315"/>
        <dbReference type="ChEBI" id="CHEBI:74502"/>
        <dbReference type="EC" id="2.1.1.193"/>
    </reaction>
</comment>
<dbReference type="SUPFAM" id="SSF88697">
    <property type="entry name" value="PUA domain-like"/>
    <property type="match status" value="1"/>
</dbReference>
<reference evidence="13" key="1">
    <citation type="journal article" date="2020" name="mSystems">
        <title>Genome- and Community-Level Interaction Insights into Carbon Utilization and Element Cycling Functions of Hydrothermarchaeota in Hydrothermal Sediment.</title>
        <authorList>
            <person name="Zhou Z."/>
            <person name="Liu Y."/>
            <person name="Xu W."/>
            <person name="Pan J."/>
            <person name="Luo Z.H."/>
            <person name="Li M."/>
        </authorList>
    </citation>
    <scope>NUCLEOTIDE SEQUENCE [LARGE SCALE GENOMIC DNA]</scope>
    <source>
        <strain evidence="13">SpSt-776</strain>
    </source>
</reference>
<evidence type="ECO:0000256" key="10">
    <source>
        <dbReference type="PIRNR" id="PIRNR015601"/>
    </source>
</evidence>
<evidence type="ECO:0000259" key="12">
    <source>
        <dbReference type="Pfam" id="PF20260"/>
    </source>
</evidence>
<dbReference type="PANTHER" id="PTHR30027">
    <property type="entry name" value="RIBOSOMAL RNA SMALL SUBUNIT METHYLTRANSFERASE E"/>
    <property type="match status" value="1"/>
</dbReference>
<comment type="similarity">
    <text evidence="2 10">Belongs to the RNA methyltransferase RsmE family.</text>
</comment>
<dbReference type="GO" id="GO:0005737">
    <property type="term" value="C:cytoplasm"/>
    <property type="evidence" value="ECO:0007669"/>
    <property type="project" value="UniProtKB-SubCell"/>
</dbReference>
<dbReference type="EMBL" id="DTHB01000016">
    <property type="protein sequence ID" value="HGB13928.1"/>
    <property type="molecule type" value="Genomic_DNA"/>
</dbReference>
<evidence type="ECO:0000256" key="5">
    <source>
        <dbReference type="ARBA" id="ARBA00022603"/>
    </source>
</evidence>
<feature type="domain" description="Ribosomal RNA small subunit methyltransferase E PUA-like" evidence="12">
    <location>
        <begin position="21"/>
        <end position="57"/>
    </location>
</feature>
<dbReference type="PANTHER" id="PTHR30027:SF3">
    <property type="entry name" value="16S RRNA (URACIL(1498)-N(3))-METHYLTRANSFERASE"/>
    <property type="match status" value="1"/>
</dbReference>
<dbReference type="InterPro" id="IPR006700">
    <property type="entry name" value="RsmE"/>
</dbReference>
<accession>A0A7C3WGH0</accession>
<dbReference type="EC" id="2.1.1.193" evidence="10"/>
<gene>
    <name evidence="13" type="ORF">ENV62_01620</name>
</gene>
<evidence type="ECO:0000256" key="9">
    <source>
        <dbReference type="ARBA" id="ARBA00047944"/>
    </source>
</evidence>
<evidence type="ECO:0000256" key="8">
    <source>
        <dbReference type="ARBA" id="ARBA00025699"/>
    </source>
</evidence>
<dbReference type="InterPro" id="IPR029026">
    <property type="entry name" value="tRNA_m1G_MTases_N"/>
</dbReference>
<dbReference type="NCBIfam" id="TIGR00046">
    <property type="entry name" value="RsmE family RNA methyltransferase"/>
    <property type="match status" value="1"/>
</dbReference>
<dbReference type="Pfam" id="PF04452">
    <property type="entry name" value="Methyltrans_RNA"/>
    <property type="match status" value="1"/>
</dbReference>
<protein>
    <recommendedName>
        <fullName evidence="10">Ribosomal RNA small subunit methyltransferase E</fullName>
        <ecNumber evidence="10">2.1.1.193</ecNumber>
    </recommendedName>
</protein>
<evidence type="ECO:0000256" key="3">
    <source>
        <dbReference type="ARBA" id="ARBA00022490"/>
    </source>
</evidence>
<keyword evidence="5 10" id="KW-0489">Methyltransferase</keyword>
<evidence type="ECO:0000256" key="2">
    <source>
        <dbReference type="ARBA" id="ARBA00005528"/>
    </source>
</evidence>
<dbReference type="CDD" id="cd18084">
    <property type="entry name" value="RsmE-like"/>
    <property type="match status" value="1"/>
</dbReference>
<dbReference type="InterPro" id="IPR046887">
    <property type="entry name" value="RsmE_PUA-like"/>
</dbReference>
<keyword evidence="3 10" id="KW-0963">Cytoplasm</keyword>
<comment type="subcellular location">
    <subcellularLocation>
        <location evidence="1 10">Cytoplasm</location>
    </subcellularLocation>
</comment>
<dbReference type="InterPro" id="IPR046886">
    <property type="entry name" value="RsmE_MTase_dom"/>
</dbReference>
<dbReference type="Pfam" id="PF20260">
    <property type="entry name" value="PUA_4"/>
    <property type="match status" value="1"/>
</dbReference>
<comment type="function">
    <text evidence="8 10">Specifically methylates the N3 position of the uracil ring of uridine 1498 (m3U1498) in 16S rRNA. Acts on the fully assembled 30S ribosomal subunit.</text>
</comment>
<dbReference type="AlphaFoldDB" id="A0A7C3WGH0"/>
<dbReference type="Gene3D" id="3.40.1280.10">
    <property type="match status" value="1"/>
</dbReference>
<dbReference type="GO" id="GO:0070475">
    <property type="term" value="P:rRNA base methylation"/>
    <property type="evidence" value="ECO:0007669"/>
    <property type="project" value="TreeGrafter"/>
</dbReference>
<organism evidence="13">
    <name type="scientific">Desulfobacca acetoxidans</name>
    <dbReference type="NCBI Taxonomy" id="60893"/>
    <lineage>
        <taxon>Bacteria</taxon>
        <taxon>Pseudomonadati</taxon>
        <taxon>Thermodesulfobacteriota</taxon>
        <taxon>Desulfobaccia</taxon>
        <taxon>Desulfobaccales</taxon>
        <taxon>Desulfobaccaceae</taxon>
        <taxon>Desulfobacca</taxon>
    </lineage>
</organism>
<name>A0A7C3WGH0_9BACT</name>
<evidence type="ECO:0000256" key="4">
    <source>
        <dbReference type="ARBA" id="ARBA00022552"/>
    </source>
</evidence>
<evidence type="ECO:0000256" key="6">
    <source>
        <dbReference type="ARBA" id="ARBA00022679"/>
    </source>
</evidence>
<keyword evidence="6 10" id="KW-0808">Transferase</keyword>
<evidence type="ECO:0000259" key="11">
    <source>
        <dbReference type="Pfam" id="PF04452"/>
    </source>
</evidence>
<dbReference type="InterPro" id="IPR015947">
    <property type="entry name" value="PUA-like_sf"/>
</dbReference>
<dbReference type="SUPFAM" id="SSF75217">
    <property type="entry name" value="alpha/beta knot"/>
    <property type="match status" value="1"/>
</dbReference>
<evidence type="ECO:0000256" key="1">
    <source>
        <dbReference type="ARBA" id="ARBA00004496"/>
    </source>
</evidence>